<accession>A0A251S263</accession>
<name>A0A251S263_HELAN</name>
<organism evidence="1 2">
    <name type="scientific">Helianthus annuus</name>
    <name type="common">Common sunflower</name>
    <dbReference type="NCBI Taxonomy" id="4232"/>
    <lineage>
        <taxon>Eukaryota</taxon>
        <taxon>Viridiplantae</taxon>
        <taxon>Streptophyta</taxon>
        <taxon>Embryophyta</taxon>
        <taxon>Tracheophyta</taxon>
        <taxon>Spermatophyta</taxon>
        <taxon>Magnoliopsida</taxon>
        <taxon>eudicotyledons</taxon>
        <taxon>Gunneridae</taxon>
        <taxon>Pentapetalae</taxon>
        <taxon>asterids</taxon>
        <taxon>campanulids</taxon>
        <taxon>Asterales</taxon>
        <taxon>Asteraceae</taxon>
        <taxon>Asteroideae</taxon>
        <taxon>Heliantheae alliance</taxon>
        <taxon>Heliantheae</taxon>
        <taxon>Helianthus</taxon>
    </lineage>
</organism>
<evidence type="ECO:0000313" key="1">
    <source>
        <dbReference type="EMBL" id="OTF92553.1"/>
    </source>
</evidence>
<evidence type="ECO:0000313" key="2">
    <source>
        <dbReference type="Proteomes" id="UP000215914"/>
    </source>
</evidence>
<gene>
    <name evidence="1" type="ORF">HannXRQ_Chr16g0523131</name>
</gene>
<dbReference type="Proteomes" id="UP000215914">
    <property type="component" value="Chromosome 16"/>
</dbReference>
<reference evidence="2" key="1">
    <citation type="journal article" date="2017" name="Nature">
        <title>The sunflower genome provides insights into oil metabolism, flowering and Asterid evolution.</title>
        <authorList>
            <person name="Badouin H."/>
            <person name="Gouzy J."/>
            <person name="Grassa C.J."/>
            <person name="Murat F."/>
            <person name="Staton S.E."/>
            <person name="Cottret L."/>
            <person name="Lelandais-Briere C."/>
            <person name="Owens G.L."/>
            <person name="Carrere S."/>
            <person name="Mayjonade B."/>
            <person name="Legrand L."/>
            <person name="Gill N."/>
            <person name="Kane N.C."/>
            <person name="Bowers J.E."/>
            <person name="Hubner S."/>
            <person name="Bellec A."/>
            <person name="Berard A."/>
            <person name="Berges H."/>
            <person name="Blanchet N."/>
            <person name="Boniface M.C."/>
            <person name="Brunel D."/>
            <person name="Catrice O."/>
            <person name="Chaidir N."/>
            <person name="Claudel C."/>
            <person name="Donnadieu C."/>
            <person name="Faraut T."/>
            <person name="Fievet G."/>
            <person name="Helmstetter N."/>
            <person name="King M."/>
            <person name="Knapp S.J."/>
            <person name="Lai Z."/>
            <person name="Le Paslier M.C."/>
            <person name="Lippi Y."/>
            <person name="Lorenzon L."/>
            <person name="Mandel J.R."/>
            <person name="Marage G."/>
            <person name="Marchand G."/>
            <person name="Marquand E."/>
            <person name="Bret-Mestries E."/>
            <person name="Morien E."/>
            <person name="Nambeesan S."/>
            <person name="Nguyen T."/>
            <person name="Pegot-Espagnet P."/>
            <person name="Pouilly N."/>
            <person name="Raftis F."/>
            <person name="Sallet E."/>
            <person name="Schiex T."/>
            <person name="Thomas J."/>
            <person name="Vandecasteele C."/>
            <person name="Vares D."/>
            <person name="Vear F."/>
            <person name="Vautrin S."/>
            <person name="Crespi M."/>
            <person name="Mangin B."/>
            <person name="Burke J.M."/>
            <person name="Salse J."/>
            <person name="Munos S."/>
            <person name="Vincourt P."/>
            <person name="Rieseberg L.H."/>
            <person name="Langlade N.B."/>
        </authorList>
    </citation>
    <scope>NUCLEOTIDE SEQUENCE [LARGE SCALE GENOMIC DNA]</scope>
    <source>
        <strain evidence="2">cv. SF193</strain>
    </source>
</reference>
<protein>
    <submittedName>
        <fullName evidence="1">Uncharacterized protein</fullName>
    </submittedName>
</protein>
<dbReference type="InParanoid" id="A0A251S263"/>
<keyword evidence="2" id="KW-1185">Reference proteome</keyword>
<dbReference type="AlphaFoldDB" id="A0A251S263"/>
<sequence>MVKLGQLRSNSVNTRRGHVLGTALRKHARLALHRNVNVTFFKLWNGWNRRTHEISST</sequence>
<dbReference type="EMBL" id="CM007905">
    <property type="protein sequence ID" value="OTF92553.1"/>
    <property type="molecule type" value="Genomic_DNA"/>
</dbReference>
<proteinExistence type="predicted"/>